<dbReference type="EMBL" id="BGZK01000542">
    <property type="protein sequence ID" value="GBP49342.1"/>
    <property type="molecule type" value="Genomic_DNA"/>
</dbReference>
<organism evidence="1 2">
    <name type="scientific">Eumeta variegata</name>
    <name type="common">Bagworm moth</name>
    <name type="synonym">Eumeta japonica</name>
    <dbReference type="NCBI Taxonomy" id="151549"/>
    <lineage>
        <taxon>Eukaryota</taxon>
        <taxon>Metazoa</taxon>
        <taxon>Ecdysozoa</taxon>
        <taxon>Arthropoda</taxon>
        <taxon>Hexapoda</taxon>
        <taxon>Insecta</taxon>
        <taxon>Pterygota</taxon>
        <taxon>Neoptera</taxon>
        <taxon>Endopterygota</taxon>
        <taxon>Lepidoptera</taxon>
        <taxon>Glossata</taxon>
        <taxon>Ditrysia</taxon>
        <taxon>Tineoidea</taxon>
        <taxon>Psychidae</taxon>
        <taxon>Oiketicinae</taxon>
        <taxon>Eumeta</taxon>
    </lineage>
</organism>
<name>A0A4C1WFQ7_EUMVA</name>
<reference evidence="1 2" key="1">
    <citation type="journal article" date="2019" name="Commun. Biol.">
        <title>The bagworm genome reveals a unique fibroin gene that provides high tensile strength.</title>
        <authorList>
            <person name="Kono N."/>
            <person name="Nakamura H."/>
            <person name="Ohtoshi R."/>
            <person name="Tomita M."/>
            <person name="Numata K."/>
            <person name="Arakawa K."/>
        </authorList>
    </citation>
    <scope>NUCLEOTIDE SEQUENCE [LARGE SCALE GENOMIC DNA]</scope>
</reference>
<sequence>MKVIYPSSEIRFRLAAQWPPPAFVPPPLFTGRVKRPGRASPGPPKSVGTYAVDTDRADTTAVVHRNILSVLTLGSRSNFDFGSKFASIFIFDFGFTRDSDSRTTLPELPYPLIHLSLPSAHSVLSKYLIPNTQEALNASVTPLGSQAAVITCFWWALFSTPMLKPSCISPELCRMRKWELQGGRAPRAFNDTNAEPEQCVTVYKSPVFIFNFSRDTSPRRRRRVVRGEHKLFQLPIGRGVSHVNYSSGRSSAITFIARRTGRTGRTGRTRRTPANFISWILLVIYLKRPTVTQSDAGAYFVCGRGARPL</sequence>
<protein>
    <submittedName>
        <fullName evidence="1">Uncharacterized protein</fullName>
    </submittedName>
</protein>
<gene>
    <name evidence="1" type="ORF">EVAR_27044_1</name>
</gene>
<keyword evidence="2" id="KW-1185">Reference proteome</keyword>
<dbReference type="Proteomes" id="UP000299102">
    <property type="component" value="Unassembled WGS sequence"/>
</dbReference>
<comment type="caution">
    <text evidence="1">The sequence shown here is derived from an EMBL/GenBank/DDBJ whole genome shotgun (WGS) entry which is preliminary data.</text>
</comment>
<accession>A0A4C1WFQ7</accession>
<dbReference type="AlphaFoldDB" id="A0A4C1WFQ7"/>
<proteinExistence type="predicted"/>
<evidence type="ECO:0000313" key="1">
    <source>
        <dbReference type="EMBL" id="GBP49342.1"/>
    </source>
</evidence>
<evidence type="ECO:0000313" key="2">
    <source>
        <dbReference type="Proteomes" id="UP000299102"/>
    </source>
</evidence>